<proteinExistence type="predicted"/>
<protein>
    <submittedName>
        <fullName evidence="1">Uncharacterized protein</fullName>
    </submittedName>
</protein>
<evidence type="ECO:0000313" key="2">
    <source>
        <dbReference type="Proteomes" id="UP000663836"/>
    </source>
</evidence>
<organism evidence="1 2">
    <name type="scientific">Rotaria sordida</name>
    <dbReference type="NCBI Taxonomy" id="392033"/>
    <lineage>
        <taxon>Eukaryota</taxon>
        <taxon>Metazoa</taxon>
        <taxon>Spiralia</taxon>
        <taxon>Gnathifera</taxon>
        <taxon>Rotifera</taxon>
        <taxon>Eurotatoria</taxon>
        <taxon>Bdelloidea</taxon>
        <taxon>Philodinida</taxon>
        <taxon>Philodinidae</taxon>
        <taxon>Rotaria</taxon>
    </lineage>
</organism>
<accession>A0A819UB16</accession>
<dbReference type="EMBL" id="CAJOBD010007408">
    <property type="protein sequence ID" value="CAF4086029.1"/>
    <property type="molecule type" value="Genomic_DNA"/>
</dbReference>
<reference evidence="1" key="1">
    <citation type="submission" date="2021-02" db="EMBL/GenBank/DDBJ databases">
        <authorList>
            <person name="Nowell W R."/>
        </authorList>
    </citation>
    <scope>NUCLEOTIDE SEQUENCE</scope>
</reference>
<sequence length="120" mass="13799">MFTDFGPSTKDHTLGIFYSLKISNCSISTLFITITRNTNPLVFLGYITSERFSRDYRRLTSEEKMNFSIGYARIIHGSLTDREIQMATFKIRTSEKFDDHSILVPDPSVVTEQSLLFNSK</sequence>
<comment type="caution">
    <text evidence="1">The sequence shown here is derived from an EMBL/GenBank/DDBJ whole genome shotgun (WGS) entry which is preliminary data.</text>
</comment>
<dbReference type="AlphaFoldDB" id="A0A819UB16"/>
<evidence type="ECO:0000313" key="1">
    <source>
        <dbReference type="EMBL" id="CAF4086029.1"/>
    </source>
</evidence>
<dbReference type="Proteomes" id="UP000663836">
    <property type="component" value="Unassembled WGS sequence"/>
</dbReference>
<name>A0A819UB16_9BILA</name>
<gene>
    <name evidence="1" type="ORF">JBS370_LOCUS30980</name>
</gene>